<dbReference type="OrthoDB" id="9808602at2"/>
<dbReference type="EMBL" id="BDUF01000121">
    <property type="protein sequence ID" value="GAX92055.1"/>
    <property type="molecule type" value="Genomic_DNA"/>
</dbReference>
<dbReference type="GO" id="GO:0044877">
    <property type="term" value="F:protein-containing complex binding"/>
    <property type="evidence" value="ECO:0007669"/>
    <property type="project" value="TreeGrafter"/>
</dbReference>
<keyword evidence="4" id="KW-1185">Reference proteome</keyword>
<evidence type="ECO:0000259" key="2">
    <source>
        <dbReference type="Pfam" id="PF01370"/>
    </source>
</evidence>
<dbReference type="GO" id="GO:0003723">
    <property type="term" value="F:RNA binding"/>
    <property type="evidence" value="ECO:0007669"/>
    <property type="project" value="UniProtKB-KW"/>
</dbReference>
<proteinExistence type="predicted"/>
<organism evidence="3 4">
    <name type="scientific">Effusibacillus lacus</name>
    <dbReference type="NCBI Taxonomy" id="1348429"/>
    <lineage>
        <taxon>Bacteria</taxon>
        <taxon>Bacillati</taxon>
        <taxon>Bacillota</taxon>
        <taxon>Bacilli</taxon>
        <taxon>Bacillales</taxon>
        <taxon>Alicyclobacillaceae</taxon>
        <taxon>Effusibacillus</taxon>
    </lineage>
</organism>
<keyword evidence="1" id="KW-0694">RNA-binding</keyword>
<reference evidence="4" key="1">
    <citation type="submission" date="2017-07" db="EMBL/GenBank/DDBJ databases">
        <title>Draft genome sequence of Effusibacillus lacus strain skLN1.</title>
        <authorList>
            <person name="Watanabe M."/>
            <person name="Kojima H."/>
            <person name="Fukui M."/>
        </authorList>
    </citation>
    <scope>NUCLEOTIDE SEQUENCE [LARGE SCALE GENOMIC DNA]</scope>
    <source>
        <strain evidence="4">skLN1</strain>
    </source>
</reference>
<dbReference type="InterPro" id="IPR036291">
    <property type="entry name" value="NAD(P)-bd_dom_sf"/>
</dbReference>
<dbReference type="InterPro" id="IPR051207">
    <property type="entry name" value="ComplexI_NDUFA9_subunit"/>
</dbReference>
<dbReference type="Proteomes" id="UP000217785">
    <property type="component" value="Unassembled WGS sequence"/>
</dbReference>
<comment type="caution">
    <text evidence="3">The sequence shown here is derived from an EMBL/GenBank/DDBJ whole genome shotgun (WGS) entry which is preliminary data.</text>
</comment>
<name>A0A292YU79_9BACL</name>
<evidence type="ECO:0000313" key="4">
    <source>
        <dbReference type="Proteomes" id="UP000217785"/>
    </source>
</evidence>
<accession>A0A292YU79</accession>
<evidence type="ECO:0000256" key="1">
    <source>
        <dbReference type="PROSITE-ProRule" id="PRU00182"/>
    </source>
</evidence>
<gene>
    <name evidence="3" type="ORF">EFBL_3746</name>
</gene>
<dbReference type="PANTHER" id="PTHR12126:SF11">
    <property type="entry name" value="NADH DEHYDROGENASE [UBIQUINONE] 1 ALPHA SUBCOMPLEX SUBUNIT 9, MITOCHONDRIAL"/>
    <property type="match status" value="1"/>
</dbReference>
<dbReference type="PROSITE" id="PS50889">
    <property type="entry name" value="S4"/>
    <property type="match status" value="1"/>
</dbReference>
<feature type="domain" description="NAD-dependent epimerase/dehydratase" evidence="2">
    <location>
        <begin position="2"/>
        <end position="194"/>
    </location>
</feature>
<dbReference type="SUPFAM" id="SSF51735">
    <property type="entry name" value="NAD(P)-binding Rossmann-fold domains"/>
    <property type="match status" value="1"/>
</dbReference>
<sequence length="292" mass="33283">MILITGWTGNTGSFVLKKIREKFPHKEIIGISRSHNGQKNEGILVEIADLSKEDQVRAVFEKYRFETIIHIANIRYSSLLMQLANTYRVPHIIMVHTTGIYSKYQAYSSLYKEIEESILKKSYENTTFTILRPTMIYGNSRDHNMHKLIRFLARSPVFPVFGDGSAVMQPVHVEDLAAAIVACVNNEKAKNKDYDLSGGTVVTYKEILQMIIGLLQKKVIFFHVPLKLAIGLASIYGKLSKKPLISVEQIERLQEDKSYPFDKAAADLNYHPRSFFEGIKQEISELKKEGLI</sequence>
<dbReference type="Gene3D" id="3.40.50.720">
    <property type="entry name" value="NAD(P)-binding Rossmann-like Domain"/>
    <property type="match status" value="1"/>
</dbReference>
<dbReference type="Pfam" id="PF01370">
    <property type="entry name" value="Epimerase"/>
    <property type="match status" value="1"/>
</dbReference>
<dbReference type="AlphaFoldDB" id="A0A292YU79"/>
<evidence type="ECO:0000313" key="3">
    <source>
        <dbReference type="EMBL" id="GAX92055.1"/>
    </source>
</evidence>
<dbReference type="PANTHER" id="PTHR12126">
    <property type="entry name" value="NADH-UBIQUINONE OXIDOREDUCTASE 39 KDA SUBUNIT-RELATED"/>
    <property type="match status" value="1"/>
</dbReference>
<dbReference type="RefSeq" id="WP_096184454.1">
    <property type="nucleotide sequence ID" value="NZ_BDUF01000121.1"/>
</dbReference>
<protein>
    <recommendedName>
        <fullName evidence="2">NAD-dependent epimerase/dehydratase domain-containing protein</fullName>
    </recommendedName>
</protein>
<dbReference type="InterPro" id="IPR001509">
    <property type="entry name" value="Epimerase_deHydtase"/>
</dbReference>